<evidence type="ECO:0000259" key="1">
    <source>
        <dbReference type="Pfam" id="PF13472"/>
    </source>
</evidence>
<organism evidence="2 3">
    <name type="scientific">Paenibacillus xerothermodurans</name>
    <dbReference type="NCBI Taxonomy" id="1977292"/>
    <lineage>
        <taxon>Bacteria</taxon>
        <taxon>Bacillati</taxon>
        <taxon>Bacillota</taxon>
        <taxon>Bacilli</taxon>
        <taxon>Bacillales</taxon>
        <taxon>Paenibacillaceae</taxon>
        <taxon>Paenibacillus</taxon>
    </lineage>
</organism>
<dbReference type="CDD" id="cd01834">
    <property type="entry name" value="SGNH_hydrolase_like_2"/>
    <property type="match status" value="1"/>
</dbReference>
<gene>
    <name evidence="2" type="ORF">CBW46_003340</name>
</gene>
<dbReference type="RefSeq" id="WP_089198576.1">
    <property type="nucleotide sequence ID" value="NZ_NHRJ02000001.1"/>
</dbReference>
<protein>
    <submittedName>
        <fullName evidence="2">GDSL family lipase</fullName>
    </submittedName>
</protein>
<dbReference type="InterPro" id="IPR036514">
    <property type="entry name" value="SGNH_hydro_sf"/>
</dbReference>
<feature type="domain" description="SGNH hydrolase-type esterase" evidence="1">
    <location>
        <begin position="12"/>
        <end position="200"/>
    </location>
</feature>
<evidence type="ECO:0000313" key="3">
    <source>
        <dbReference type="Proteomes" id="UP000214746"/>
    </source>
</evidence>
<dbReference type="SUPFAM" id="SSF52266">
    <property type="entry name" value="SGNH hydrolase"/>
    <property type="match status" value="1"/>
</dbReference>
<name>A0A2W1P6W9_PAEXE</name>
<keyword evidence="3" id="KW-1185">Reference proteome</keyword>
<proteinExistence type="predicted"/>
<dbReference type="InterPro" id="IPR051532">
    <property type="entry name" value="Ester_Hydrolysis_Enzymes"/>
</dbReference>
<dbReference type="PANTHER" id="PTHR30383">
    <property type="entry name" value="THIOESTERASE 1/PROTEASE 1/LYSOPHOSPHOLIPASE L1"/>
    <property type="match status" value="1"/>
</dbReference>
<dbReference type="Proteomes" id="UP000214746">
    <property type="component" value="Unassembled WGS sequence"/>
</dbReference>
<dbReference type="Gene3D" id="3.40.50.1110">
    <property type="entry name" value="SGNH hydrolase"/>
    <property type="match status" value="1"/>
</dbReference>
<dbReference type="PANTHER" id="PTHR30383:SF5">
    <property type="entry name" value="SGNH HYDROLASE-TYPE ESTERASE DOMAIN-CONTAINING PROTEIN"/>
    <property type="match status" value="1"/>
</dbReference>
<dbReference type="AlphaFoldDB" id="A0A2W1P6W9"/>
<accession>A0A2W1P6W9</accession>
<comment type="caution">
    <text evidence="2">The sequence shown here is derived from an EMBL/GenBank/DDBJ whole genome shotgun (WGS) entry which is preliminary data.</text>
</comment>
<dbReference type="EMBL" id="NHRJ02000001">
    <property type="protein sequence ID" value="PZE22808.1"/>
    <property type="molecule type" value="Genomic_DNA"/>
</dbReference>
<dbReference type="OrthoDB" id="9794725at2"/>
<sequence>MLFGKNDKIVMIGDSITDCERKRPIGEGKDDALGRGYVSLVHALLQARHPELGVRVVNMGISGNTTRHLKERWETDVVQLQPDWISIMIGINDVWRQFDRPTIMEEHVYFEEYRANLEDLVRRAVSGSKGVILMTPYYLEPNTDDAMRRMMDKYSSAVSELATQYGTLFVDTQVAFAPLLEHMYPAALAWDRVHPNMTGHMAIAWAFLNAVEFSW</sequence>
<dbReference type="Pfam" id="PF13472">
    <property type="entry name" value="Lipase_GDSL_2"/>
    <property type="match status" value="1"/>
</dbReference>
<reference evidence="2" key="1">
    <citation type="submission" date="2018-06" db="EMBL/GenBank/DDBJ databases">
        <title>Paenibacillus xerothermodurans sp. nov. an extremely dry heat resistant spore forming bacterium isolated from the soil of Cape Canaveral, Florida.</title>
        <authorList>
            <person name="Seuylemezian A."/>
            <person name="Kaur N."/>
            <person name="Patil P."/>
            <person name="Patil P."/>
            <person name="Mayilraj S."/>
            <person name="Vaishampayan P."/>
        </authorList>
    </citation>
    <scope>NUCLEOTIDE SEQUENCE [LARGE SCALE GENOMIC DNA]</scope>
    <source>
        <strain evidence="2">ATCC 27380</strain>
    </source>
</reference>
<dbReference type="InterPro" id="IPR013830">
    <property type="entry name" value="SGNH_hydro"/>
</dbReference>
<evidence type="ECO:0000313" key="2">
    <source>
        <dbReference type="EMBL" id="PZE22808.1"/>
    </source>
</evidence>
<dbReference type="GO" id="GO:0004622">
    <property type="term" value="F:phosphatidylcholine lysophospholipase activity"/>
    <property type="evidence" value="ECO:0007669"/>
    <property type="project" value="TreeGrafter"/>
</dbReference>